<organism evidence="1 2">
    <name type="scientific">Roseomonas populi</name>
    <dbReference type="NCBI Taxonomy" id="3121582"/>
    <lineage>
        <taxon>Bacteria</taxon>
        <taxon>Pseudomonadati</taxon>
        <taxon>Pseudomonadota</taxon>
        <taxon>Alphaproteobacteria</taxon>
        <taxon>Acetobacterales</taxon>
        <taxon>Roseomonadaceae</taxon>
        <taxon>Roseomonas</taxon>
    </lineage>
</organism>
<gene>
    <name evidence="1" type="ORF">NRP21_07160</name>
</gene>
<dbReference type="Proteomes" id="UP001524642">
    <property type="component" value="Unassembled WGS sequence"/>
</dbReference>
<name>A0ABT1X143_9PROT</name>
<dbReference type="RefSeq" id="WP_257715487.1">
    <property type="nucleotide sequence ID" value="NZ_JANJOU010000003.1"/>
</dbReference>
<protein>
    <submittedName>
        <fullName evidence="1">Uncharacterized protein</fullName>
    </submittedName>
</protein>
<evidence type="ECO:0000313" key="1">
    <source>
        <dbReference type="EMBL" id="MCR0981825.1"/>
    </source>
</evidence>
<accession>A0ABT1X143</accession>
<proteinExistence type="predicted"/>
<evidence type="ECO:0000313" key="2">
    <source>
        <dbReference type="Proteomes" id="UP001524642"/>
    </source>
</evidence>
<comment type="caution">
    <text evidence="1">The sequence shown here is derived from an EMBL/GenBank/DDBJ whole genome shotgun (WGS) entry which is preliminary data.</text>
</comment>
<keyword evidence="2" id="KW-1185">Reference proteome</keyword>
<sequence>MSAAESDELLRLAERVEALTGADARLEAEIDCAVRHPHLRPAEPTDFDGQYGYSPGNIKTEHGFLMSSNYTSSLDAARSLLLPDHWMRAEGVGAAWYVLVHPTWDHGLEWAPTYAAEAQTLELALTAAALRARAGQRREGSG</sequence>
<dbReference type="EMBL" id="JANJOU010000003">
    <property type="protein sequence ID" value="MCR0981825.1"/>
    <property type="molecule type" value="Genomic_DNA"/>
</dbReference>
<reference evidence="1 2" key="1">
    <citation type="submission" date="2022-06" db="EMBL/GenBank/DDBJ databases">
        <title>Roseomonas CN29.</title>
        <authorList>
            <person name="Cheng Y."/>
            <person name="He X."/>
        </authorList>
    </citation>
    <scope>NUCLEOTIDE SEQUENCE [LARGE SCALE GENOMIC DNA]</scope>
    <source>
        <strain evidence="1 2">CN29</strain>
    </source>
</reference>